<feature type="transmembrane region" description="Helical" evidence="6">
    <location>
        <begin position="1773"/>
        <end position="1792"/>
    </location>
</feature>
<keyword evidence="10" id="KW-1185">Reference proteome</keyword>
<evidence type="ECO:0000256" key="4">
    <source>
        <dbReference type="ARBA" id="ARBA00023088"/>
    </source>
</evidence>
<feature type="domain" description="SpaA-like prealbumin fold" evidence="8">
    <location>
        <begin position="1513"/>
        <end position="1609"/>
    </location>
</feature>
<feature type="transmembrane region" description="Helical" evidence="6">
    <location>
        <begin position="21"/>
        <end position="41"/>
    </location>
</feature>
<organism evidence="9 10">
    <name type="scientific">Faecalibacterium tardum</name>
    <dbReference type="NCBI Taxonomy" id="3133156"/>
    <lineage>
        <taxon>Bacteria</taxon>
        <taxon>Bacillati</taxon>
        <taxon>Bacillota</taxon>
        <taxon>Clostridia</taxon>
        <taxon>Eubacteriales</taxon>
        <taxon>Oscillospiraceae</taxon>
        <taxon>Faecalibacterium</taxon>
    </lineage>
</organism>
<gene>
    <name evidence="9" type="ORF">WMO44_08200</name>
</gene>
<keyword evidence="3" id="KW-0732">Signal</keyword>
<evidence type="ECO:0000256" key="6">
    <source>
        <dbReference type="SAM" id="Phobius"/>
    </source>
</evidence>
<reference evidence="9 10" key="1">
    <citation type="submission" date="2024-03" db="EMBL/GenBank/DDBJ databases">
        <title>Human intestinal bacterial collection.</title>
        <authorList>
            <person name="Pauvert C."/>
            <person name="Hitch T.C.A."/>
            <person name="Clavel T."/>
        </authorList>
    </citation>
    <scope>NUCLEOTIDE SEQUENCE [LARGE SCALE GENOMIC DNA]</scope>
    <source>
        <strain evidence="9 10">CLA-AA-H175</strain>
    </source>
</reference>
<evidence type="ECO:0000259" key="8">
    <source>
        <dbReference type="Pfam" id="PF17802"/>
    </source>
</evidence>
<protein>
    <submittedName>
        <fullName evidence="9">SpaA isopeptide-forming pilin-related protein</fullName>
    </submittedName>
</protein>
<keyword evidence="6" id="KW-0472">Membrane</keyword>
<proteinExistence type="predicted"/>
<evidence type="ECO:0000259" key="7">
    <source>
        <dbReference type="Pfam" id="PF00746"/>
    </source>
</evidence>
<evidence type="ECO:0000256" key="2">
    <source>
        <dbReference type="ARBA" id="ARBA00022525"/>
    </source>
</evidence>
<sequence length="1804" mass="198861">MNDILKTYMERFRENRHTLRRYTAFVLALAMITTLFVNWQLHGVGISMTAQYQCGEEEHTHTADCYTKVLTCGYEEGELENADEVAAAAATSQPTIEEEPAPLSLEPQIEFVPHEHTEDCYTEVQTLTCMEEEHVHDDDCFDPEDGSLICDKFEHTHDESCYTTEYELTCGLEEGELVEQVVEPTQSAALAAMAVAEPVALAPMVDTVEPIYHHHTDACYEEVLTCPLPEHHHTVACLSDTSADLETPEEWQAANAEAVMTGNWAEDLVSVAQTQLGYEQSEKNFEIDPADGVTLRYYSRYGQSYGNPYGEWDVMFLSYCLKYAGIPQSAIPQEASVLALRSSMSDMDWLLDGEDGSAADVGDIVIYNKYVTRTVAVDSSADGAADGLDDLFSTDAEGENSAELEESGAAALDSVPAAEDTTTLDTPDLPDTAAPSVVSPAAEPQTTTVTDAQPVETVGIVSSVDSDADTLTVISGDVDGKVAEVTLFDADVLAVVDVAAAQYADTYGGQLPSRPNRAPTLMTTEEPTYLDYFVETPEGETTSTGMKKGGITKYTFKIDNTEQTDNFTVKADQSVYFTFDYQIAGGVLEKVNGKNVLTYNLPAELCPKAETDTEIYDRAGNKVGTQYFHKNGTTTLVFDIDSPYFNPAETFSGQFSYDWTYSKESATENKTFHFPGSRTEITLEKYQDIKIEKSQPSDNNGTIQETSDGKTKIRYTVTVSSEHGWDEKVQIWDGLKRVNGDIQAEYDKDSFELKKYKADGTFETVSCTPDFTKNADSKYSGYEKTFQIEGLDALKAGERYELTYDVLTTRTSYSELQNTATTDNGNKQDDRTVKLDSLITKEQGAYDSANNCIDWIVTVKNPTGSDLNGYIVTDTLDNGATIKGDVKLYVQLEHDGYTWSNRKIDTVNNAAGTSTFTYTFPAGSNAKLYQFKYQTTLPAGVTSVKNKAEYSKEIGGNKFTDEKTFNPSGGGQGGQSFSPQKTASGTLAPKDADHPNLLAAPWTITATIPGKGKYEIKDNISGCSPHGTNIHYGIASELQKQIEQNLDLTYINDDQEGTLNYADLTAKGITFKVTYYPYDWCNGYPVSSADSTTQVRSFKIELDTTNCTLALSQLTLNYSTQVDISGLSEGDRITISNQLVNNGDTASYDYLKPSTGFKMSKGVKLVNKTDSVNSIFWYCGAPEQSSGGTLTRNYSDFQWQVLQYQILLDFSSVSDTLPDKITLTDTLPKGLTFRNNTPSAAIVFTNGYGKGVRSNDLPLKSTGNMNIQNYFADQSKLEISTPAEGSEDGQTITFHIDGLDQLDFAKLKADGYTELVLCYQAELTDSRWSNVKFDEFLYSNGIKWEEAKKQDKVDVKVTQKVDVLKKEAVQITNKKDSRVKYTLTINSAAKDLVPNSNTVTLTDILTVQHASVQASLDIFSVKLYNADTKQEISKYEYSYTQPVLGTDSNGYPTYTTTFTLPDSTPLVLEYEYVTNATADIYLNNEAKVYGGSASVKDFELEKVGATSIVHQAKLTVYKVDKRNYSNALTGATFALDRFNSSTGGWDPVQNEAGVDANGTLTFYFAQADGLQENTLYRLTETKAPAGYSKASAPYYFIYQAQGSDEAEAYNAAVNGHSGEDIPTQNAANLLYCAHNKASELFVPNTADSLTIIKHWRDKDNNTLTAEQAKLDEVTVDLYCYRTNEDKSTAKLYEPQSTVTLRKSEDWTATVPIDPAYLDGYTFYIVEKNVNESRFTVVYDQPLGVTVGNTLTFTNTETENAGYELPSTGGTGTLPYTAVGGTMMLSALAYNFIHRKRRREGRADD</sequence>
<accession>A0ABV1AVB1</accession>
<keyword evidence="1" id="KW-0134">Cell wall</keyword>
<feature type="region of interest" description="Disordered" evidence="5">
    <location>
        <begin position="957"/>
        <end position="990"/>
    </location>
</feature>
<feature type="domain" description="Gram-positive cocci surface proteins LPxTG" evidence="7">
    <location>
        <begin position="1763"/>
        <end position="1797"/>
    </location>
</feature>
<dbReference type="Gene3D" id="2.60.40.740">
    <property type="match status" value="2"/>
</dbReference>
<dbReference type="Pfam" id="PF17802">
    <property type="entry name" value="SpaA"/>
    <property type="match status" value="1"/>
</dbReference>
<comment type="caution">
    <text evidence="9">The sequence shown here is derived from an EMBL/GenBank/DDBJ whole genome shotgun (WGS) entry which is preliminary data.</text>
</comment>
<dbReference type="Gene3D" id="2.60.40.10">
    <property type="entry name" value="Immunoglobulins"/>
    <property type="match status" value="1"/>
</dbReference>
<evidence type="ECO:0000313" key="9">
    <source>
        <dbReference type="EMBL" id="MEQ2362123.1"/>
    </source>
</evidence>
<dbReference type="InterPro" id="IPR019931">
    <property type="entry name" value="LPXTG_anchor"/>
</dbReference>
<dbReference type="Proteomes" id="UP001457197">
    <property type="component" value="Unassembled WGS sequence"/>
</dbReference>
<keyword evidence="2" id="KW-0964">Secreted</keyword>
<name>A0ABV1AVB1_9FIRM</name>
<dbReference type="NCBIfam" id="TIGR01167">
    <property type="entry name" value="LPXTG_anchor"/>
    <property type="match status" value="1"/>
</dbReference>
<evidence type="ECO:0000256" key="5">
    <source>
        <dbReference type="SAM" id="MobiDB-lite"/>
    </source>
</evidence>
<dbReference type="Pfam" id="PF00746">
    <property type="entry name" value="Gram_pos_anchor"/>
    <property type="match status" value="1"/>
</dbReference>
<dbReference type="RefSeq" id="WP_349152287.1">
    <property type="nucleotide sequence ID" value="NZ_JBBMEO010000010.1"/>
</dbReference>
<dbReference type="InterPro" id="IPR013783">
    <property type="entry name" value="Ig-like_fold"/>
</dbReference>
<keyword evidence="6" id="KW-0812">Transmembrane</keyword>
<evidence type="ECO:0000256" key="1">
    <source>
        <dbReference type="ARBA" id="ARBA00022512"/>
    </source>
</evidence>
<dbReference type="EMBL" id="JBBMEO010000010">
    <property type="protein sequence ID" value="MEQ2362123.1"/>
    <property type="molecule type" value="Genomic_DNA"/>
</dbReference>
<dbReference type="SUPFAM" id="SSF49401">
    <property type="entry name" value="Bacterial adhesins"/>
    <property type="match status" value="2"/>
</dbReference>
<feature type="region of interest" description="Disordered" evidence="5">
    <location>
        <begin position="414"/>
        <end position="452"/>
    </location>
</feature>
<evidence type="ECO:0000256" key="3">
    <source>
        <dbReference type="ARBA" id="ARBA00022729"/>
    </source>
</evidence>
<feature type="compositionally biased region" description="Low complexity" evidence="5">
    <location>
        <begin position="414"/>
        <end position="442"/>
    </location>
</feature>
<dbReference type="InterPro" id="IPR041033">
    <property type="entry name" value="SpaA_PFL_dom_1"/>
</dbReference>
<dbReference type="InterPro" id="IPR008966">
    <property type="entry name" value="Adhesion_dom_sf"/>
</dbReference>
<keyword evidence="6" id="KW-1133">Transmembrane helix</keyword>
<evidence type="ECO:0000313" key="10">
    <source>
        <dbReference type="Proteomes" id="UP001457197"/>
    </source>
</evidence>
<keyword evidence="4" id="KW-0572">Peptidoglycan-anchor</keyword>